<feature type="domain" description="CCHC-type" evidence="1">
    <location>
        <begin position="65"/>
        <end position="81"/>
    </location>
</feature>
<dbReference type="AlphaFoldDB" id="A0A814CVN3"/>
<name>A0A814CVN3_9BILA</name>
<evidence type="ECO:0000313" key="3">
    <source>
        <dbReference type="Proteomes" id="UP000663879"/>
    </source>
</evidence>
<dbReference type="Gene3D" id="1.10.287.950">
    <property type="entry name" value="Methyl-accepting chemotaxis protein"/>
    <property type="match status" value="1"/>
</dbReference>
<dbReference type="SUPFAM" id="SSF58104">
    <property type="entry name" value="Methyl-accepting chemotaxis protein (MCP) signaling domain"/>
    <property type="match status" value="1"/>
</dbReference>
<dbReference type="OrthoDB" id="8065943at2759"/>
<dbReference type="InterPro" id="IPR036875">
    <property type="entry name" value="Znf_CCHC_sf"/>
</dbReference>
<organism evidence="2 3">
    <name type="scientific">Brachionus calyciflorus</name>
    <dbReference type="NCBI Taxonomy" id="104777"/>
    <lineage>
        <taxon>Eukaryota</taxon>
        <taxon>Metazoa</taxon>
        <taxon>Spiralia</taxon>
        <taxon>Gnathifera</taxon>
        <taxon>Rotifera</taxon>
        <taxon>Eurotatoria</taxon>
        <taxon>Monogononta</taxon>
        <taxon>Pseudotrocha</taxon>
        <taxon>Ploima</taxon>
        <taxon>Brachionidae</taxon>
        <taxon>Brachionus</taxon>
    </lineage>
</organism>
<dbReference type="GO" id="GO:0003676">
    <property type="term" value="F:nucleic acid binding"/>
    <property type="evidence" value="ECO:0007669"/>
    <property type="project" value="InterPro"/>
</dbReference>
<dbReference type="Proteomes" id="UP000663879">
    <property type="component" value="Unassembled WGS sequence"/>
</dbReference>
<reference evidence="2" key="1">
    <citation type="submission" date="2021-02" db="EMBL/GenBank/DDBJ databases">
        <authorList>
            <person name="Nowell W R."/>
        </authorList>
    </citation>
    <scope>NUCLEOTIDE SEQUENCE</scope>
    <source>
        <strain evidence="2">Ploen Becks lab</strain>
    </source>
</reference>
<evidence type="ECO:0000313" key="2">
    <source>
        <dbReference type="EMBL" id="CAF0948652.1"/>
    </source>
</evidence>
<keyword evidence="3" id="KW-1185">Reference proteome</keyword>
<dbReference type="EMBL" id="CAJNOC010002729">
    <property type="protein sequence ID" value="CAF0948652.1"/>
    <property type="molecule type" value="Genomic_DNA"/>
</dbReference>
<dbReference type="SUPFAM" id="SSF57756">
    <property type="entry name" value="Retrovirus zinc finger-like domains"/>
    <property type="match status" value="1"/>
</dbReference>
<sequence>MVFSTSKFKLSAKCVSISDFLFILKNSVEIDGKKQLALPKITNHKVCTNCGSIYHQKKDCFSQQSCLRCALPGHHIEECKSDFEKCINCNEDHMCFSDNCEKYAQKKFKINRYVLSILKGENLISSLNDILNRKNSLLKKFNLNRDRDTCDGQMNTIVNSKLQTYFAKMENVEQKISEQFLFLKSSKEGINSIRSTIYENASDLDSIKNLLRESSEIINQIRPQIETAQENINNFKKSLKEIDSQIPPVISLFETIRKQTEEHNEQNTTRKLSEIFEILNGP</sequence>
<comment type="caution">
    <text evidence="2">The sequence shown here is derived from an EMBL/GenBank/DDBJ whole genome shotgun (WGS) entry which is preliminary data.</text>
</comment>
<dbReference type="InterPro" id="IPR001878">
    <property type="entry name" value="Znf_CCHC"/>
</dbReference>
<protein>
    <recommendedName>
        <fullName evidence="1">CCHC-type domain-containing protein</fullName>
    </recommendedName>
</protein>
<evidence type="ECO:0000259" key="1">
    <source>
        <dbReference type="SMART" id="SM00343"/>
    </source>
</evidence>
<dbReference type="SMART" id="SM00343">
    <property type="entry name" value="ZnF_C2HC"/>
    <property type="match status" value="2"/>
</dbReference>
<gene>
    <name evidence="2" type="ORF">OXX778_LOCUS13822</name>
</gene>
<accession>A0A814CVN3</accession>
<proteinExistence type="predicted"/>
<feature type="domain" description="CCHC-type" evidence="1">
    <location>
        <begin position="46"/>
        <end position="62"/>
    </location>
</feature>
<dbReference type="GO" id="GO:0008270">
    <property type="term" value="F:zinc ion binding"/>
    <property type="evidence" value="ECO:0007669"/>
    <property type="project" value="InterPro"/>
</dbReference>